<evidence type="ECO:0000313" key="1">
    <source>
        <dbReference type="EMBL" id="KAF9534265.1"/>
    </source>
</evidence>
<reference evidence="1" key="1">
    <citation type="submission" date="2020-11" db="EMBL/GenBank/DDBJ databases">
        <authorList>
            <consortium name="DOE Joint Genome Institute"/>
            <person name="Ahrendt S."/>
            <person name="Riley R."/>
            <person name="Andreopoulos W."/>
            <person name="Labutti K."/>
            <person name="Pangilinan J."/>
            <person name="Ruiz-Duenas F.J."/>
            <person name="Barrasa J.M."/>
            <person name="Sanchez-Garcia M."/>
            <person name="Camarero S."/>
            <person name="Miyauchi S."/>
            <person name="Serrano A."/>
            <person name="Linde D."/>
            <person name="Babiker R."/>
            <person name="Drula E."/>
            <person name="Ayuso-Fernandez I."/>
            <person name="Pacheco R."/>
            <person name="Padilla G."/>
            <person name="Ferreira P."/>
            <person name="Barriuso J."/>
            <person name="Kellner H."/>
            <person name="Castanera R."/>
            <person name="Alfaro M."/>
            <person name="Ramirez L."/>
            <person name="Pisabarro A.G."/>
            <person name="Kuo A."/>
            <person name="Tritt A."/>
            <person name="Lipzen A."/>
            <person name="He G."/>
            <person name="Yan M."/>
            <person name="Ng V."/>
            <person name="Cullen D."/>
            <person name="Martin F."/>
            <person name="Rosso M.-N."/>
            <person name="Henrissat B."/>
            <person name="Hibbett D."/>
            <person name="Martinez A.T."/>
            <person name="Grigoriev I.V."/>
        </authorList>
    </citation>
    <scope>NUCLEOTIDE SEQUENCE</scope>
    <source>
        <strain evidence="1">CBS 506.95</strain>
    </source>
</reference>
<accession>A0A9P6ESR6</accession>
<gene>
    <name evidence="1" type="ORF">CPB83DRAFT_889265</name>
</gene>
<organism evidence="1 2">
    <name type="scientific">Crepidotus variabilis</name>
    <dbReference type="NCBI Taxonomy" id="179855"/>
    <lineage>
        <taxon>Eukaryota</taxon>
        <taxon>Fungi</taxon>
        <taxon>Dikarya</taxon>
        <taxon>Basidiomycota</taxon>
        <taxon>Agaricomycotina</taxon>
        <taxon>Agaricomycetes</taxon>
        <taxon>Agaricomycetidae</taxon>
        <taxon>Agaricales</taxon>
        <taxon>Agaricineae</taxon>
        <taxon>Crepidotaceae</taxon>
        <taxon>Crepidotus</taxon>
    </lineage>
</organism>
<keyword evidence="2" id="KW-1185">Reference proteome</keyword>
<dbReference type="SUPFAM" id="SSF52047">
    <property type="entry name" value="RNI-like"/>
    <property type="match status" value="1"/>
</dbReference>
<dbReference type="Proteomes" id="UP000807306">
    <property type="component" value="Unassembled WGS sequence"/>
</dbReference>
<dbReference type="AlphaFoldDB" id="A0A9P6ESR6"/>
<proteinExistence type="predicted"/>
<dbReference type="EMBL" id="MU157826">
    <property type="protein sequence ID" value="KAF9534265.1"/>
    <property type="molecule type" value="Genomic_DNA"/>
</dbReference>
<protein>
    <recommendedName>
        <fullName evidence="3">F-box domain-containing protein</fullName>
    </recommendedName>
</protein>
<evidence type="ECO:0008006" key="3">
    <source>
        <dbReference type="Google" id="ProtNLM"/>
    </source>
</evidence>
<name>A0A9P6ESR6_9AGAR</name>
<sequence>MSKCGLPVEVVDHCLEHLPPESLAICLMVSQIFWKRSRPLIFREVHVSLRLHGGKVTRETTQDVRRFCLLMDLIHPDDVQYSIRPLVWSMVLNIALGILGFPPAEILLVTFIELLLFANTNLSSLSLTLDGFSTAGLLHLPLKNGLIRLIQQPTLRHLSIYLMPHLPIDIFNNLNLESLDLNGCSIAPTSERFAALPLKRYRTDHMFPVCQIYSKPPAQIPYQKPPPGPYSSLERYEAESFPSELPADFAIVQRSFQTLQELIFVIEGINS</sequence>
<evidence type="ECO:0000313" key="2">
    <source>
        <dbReference type="Proteomes" id="UP000807306"/>
    </source>
</evidence>
<comment type="caution">
    <text evidence="1">The sequence shown here is derived from an EMBL/GenBank/DDBJ whole genome shotgun (WGS) entry which is preliminary data.</text>
</comment>